<dbReference type="EMBL" id="FNVN01000002">
    <property type="protein sequence ID" value="SEG36246.1"/>
    <property type="molecule type" value="Genomic_DNA"/>
</dbReference>
<keyword evidence="5" id="KW-1185">Reference proteome</keyword>
<gene>
    <name evidence="3" type="ORF">DV707_10635</name>
    <name evidence="4" type="ORF">SAMN04488133_2019</name>
</gene>
<dbReference type="InterPro" id="IPR052399">
    <property type="entry name" value="Phage_Baseplate_Assmbl_Protein"/>
</dbReference>
<dbReference type="PANTHER" id="PTHR37829">
    <property type="entry name" value="PHAGE-LIKE ELEMENT PBSX PROTEIN XKDT"/>
    <property type="match status" value="1"/>
</dbReference>
<sequence>MGAIVDGRFVSDSVEAVLDTMVADLEAQIGDDVPDDISSIARTLYLPWAERIVELQNDLGLVLDSAQIDNATAEALDFLTALIGVPRRQSVRATGVVTFSRSNAATQDYQVRKGVRLQTSGSNPIVYRTTEKVTLTSGNSSVDAKIEAEVGGVDGNVGAGKITVFVDDVSGVEEATNAAATDGGRDRESDEELRERAKENLTTGSRASASGLISALRAIPAVKSVSIFLNDQNDPNGDGQPAHSFELVVETEDGTDLDDRIAQAIMDTKAAGDTSSSGVYGTAASGVATLINGQTFTIGFSEPVSVQIYVDLDLQVTEEYAGDDAVRDNVVQYIGGVLSSGNNDDGRLSVGDDVIFGSVEYAIRDTPGVYDVTSLTINGDAVPTGTDTSNIPVSLGEKATADATDGSIAITTTVVTP</sequence>
<organism evidence="4 5">
    <name type="scientific">Halobellus limi</name>
    <dbReference type="NCBI Taxonomy" id="699433"/>
    <lineage>
        <taxon>Archaea</taxon>
        <taxon>Methanobacteriati</taxon>
        <taxon>Methanobacteriota</taxon>
        <taxon>Stenosarchaea group</taxon>
        <taxon>Halobacteria</taxon>
        <taxon>Halobacteriales</taxon>
        <taxon>Haloferacaceae</taxon>
        <taxon>Halobellus</taxon>
    </lineage>
</organism>
<dbReference type="Pfam" id="PF04865">
    <property type="entry name" value="Baseplate_J"/>
    <property type="match status" value="1"/>
</dbReference>
<evidence type="ECO:0000313" key="3">
    <source>
        <dbReference type="EMBL" id="QCC48077.1"/>
    </source>
</evidence>
<dbReference type="OrthoDB" id="204546at2157"/>
<reference evidence="3 6" key="2">
    <citation type="journal article" date="2019" name="Nat. Commun.">
        <title>A new type of DNA phosphorothioation-based antiviral system in archaea.</title>
        <authorList>
            <person name="Xiong L."/>
            <person name="Liu S."/>
            <person name="Chen S."/>
            <person name="Xiao Y."/>
            <person name="Zhu B."/>
            <person name="Gao Y."/>
            <person name="Zhang Y."/>
            <person name="Chen B."/>
            <person name="Luo J."/>
            <person name="Deng Z."/>
            <person name="Chen X."/>
            <person name="Wang L."/>
            <person name="Chen S."/>
        </authorList>
    </citation>
    <scope>NUCLEOTIDE SEQUENCE [LARGE SCALE GENOMIC DNA]</scope>
    <source>
        <strain evidence="3 6">CGMCC 1.10331</strain>
    </source>
</reference>
<dbReference type="KEGG" id="hlm:DV707_10635"/>
<evidence type="ECO:0000256" key="1">
    <source>
        <dbReference type="SAM" id="MobiDB-lite"/>
    </source>
</evidence>
<dbReference type="Proteomes" id="UP000296733">
    <property type="component" value="Chromosome"/>
</dbReference>
<dbReference type="AlphaFoldDB" id="A0A1H5ZLM5"/>
<dbReference type="InterPro" id="IPR006949">
    <property type="entry name" value="Barrel_Baseplate_J-like"/>
</dbReference>
<reference evidence="4 5" key="1">
    <citation type="submission" date="2016-10" db="EMBL/GenBank/DDBJ databases">
        <authorList>
            <person name="de Groot N.N."/>
        </authorList>
    </citation>
    <scope>NUCLEOTIDE SEQUENCE [LARGE SCALE GENOMIC DNA]</scope>
    <source>
        <strain evidence="4 5">CGMCC 1.10331</strain>
    </source>
</reference>
<dbReference type="RefSeq" id="WP_103991721.1">
    <property type="nucleotide sequence ID" value="NZ_CP031311.1"/>
</dbReference>
<dbReference type="GeneID" id="39858554"/>
<dbReference type="Proteomes" id="UP000236740">
    <property type="component" value="Unassembled WGS sequence"/>
</dbReference>
<evidence type="ECO:0000313" key="4">
    <source>
        <dbReference type="EMBL" id="SEG36246.1"/>
    </source>
</evidence>
<accession>A0A1H5ZLM5</accession>
<feature type="domain" description="Baseplate protein J-like barrel" evidence="2">
    <location>
        <begin position="97"/>
        <end position="184"/>
    </location>
</feature>
<feature type="compositionally biased region" description="Basic and acidic residues" evidence="1">
    <location>
        <begin position="183"/>
        <end position="199"/>
    </location>
</feature>
<name>A0A1H5ZLM5_9EURY</name>
<proteinExistence type="predicted"/>
<protein>
    <submittedName>
        <fullName evidence="3">Baseplate J family protein</fullName>
    </submittedName>
    <submittedName>
        <fullName evidence="4">Baseplate J-like protein</fullName>
    </submittedName>
</protein>
<dbReference type="PANTHER" id="PTHR37829:SF3">
    <property type="entry name" value="PROTEIN JAYE-RELATED"/>
    <property type="match status" value="1"/>
</dbReference>
<evidence type="ECO:0000259" key="2">
    <source>
        <dbReference type="Pfam" id="PF04865"/>
    </source>
</evidence>
<feature type="region of interest" description="Disordered" evidence="1">
    <location>
        <begin position="175"/>
        <end position="204"/>
    </location>
</feature>
<dbReference type="EMBL" id="CP031311">
    <property type="protein sequence ID" value="QCC48077.1"/>
    <property type="molecule type" value="Genomic_DNA"/>
</dbReference>
<evidence type="ECO:0000313" key="5">
    <source>
        <dbReference type="Proteomes" id="UP000236740"/>
    </source>
</evidence>
<evidence type="ECO:0000313" key="6">
    <source>
        <dbReference type="Proteomes" id="UP000296733"/>
    </source>
</evidence>